<evidence type="ECO:0000256" key="8">
    <source>
        <dbReference type="ARBA" id="ARBA00023004"/>
    </source>
</evidence>
<comment type="similarity">
    <text evidence="2">Belongs to the binding-protein-dependent transport system permease family. FecCD subfamily.</text>
</comment>
<keyword evidence="9 13" id="KW-0472">Membrane</keyword>
<evidence type="ECO:0000256" key="12">
    <source>
        <dbReference type="ARBA" id="ARBA00031465"/>
    </source>
</evidence>
<keyword evidence="7 13" id="KW-1133">Transmembrane helix</keyword>
<proteinExistence type="inferred from homology"/>
<feature type="transmembrane region" description="Helical" evidence="13">
    <location>
        <begin position="187"/>
        <end position="205"/>
    </location>
</feature>
<feature type="transmembrane region" description="Helical" evidence="13">
    <location>
        <begin position="59"/>
        <end position="78"/>
    </location>
</feature>
<accession>A0A1D2LFU7</accession>
<sequence>MKNRVIWLYVIVTTVLILAILWSLLSGSISITFWEIATQLFSSGNENVAIIRDLRLPRIILALFAGAALSVSGLLLQAVLKNPLADAGVIGISAGAQLFVLSLLTFSPQMYNWSPVAAFIGGSIACVLVFLFSIRSGLNPLYLIIIGVAVNAVFTGLGDLVSGIGAQVSSQASGSAIGFGMKKWSDVSMLVGYGGLGLLLSFFLAKRCNLLALTDDVLVGLGAPIARIRIMIAAVAVLLAAIATAVVGVIAFVGLLVPHMARSLLKTADHRILLPFSMLLGGLLLIIADTLGRIMFEQVEIPAAIIMLIIGGPFLILLMWRNKVIR</sequence>
<evidence type="ECO:0000256" key="6">
    <source>
        <dbReference type="ARBA" id="ARBA00022692"/>
    </source>
</evidence>
<evidence type="ECO:0000256" key="7">
    <source>
        <dbReference type="ARBA" id="ARBA00022989"/>
    </source>
</evidence>
<comment type="subcellular location">
    <subcellularLocation>
        <location evidence="1">Cell membrane</location>
        <topology evidence="1">Multi-pass membrane protein</topology>
    </subcellularLocation>
</comment>
<dbReference type="OrthoDB" id="9811721at2"/>
<feature type="transmembrane region" description="Helical" evidence="13">
    <location>
        <begin position="6"/>
        <end position="25"/>
    </location>
</feature>
<reference evidence="15" key="3">
    <citation type="submission" date="2018-04" db="EMBL/GenBank/DDBJ databases">
        <authorList>
            <person name="Go L.Y."/>
            <person name="Mitchell J.A."/>
        </authorList>
    </citation>
    <scope>NUCLEOTIDE SEQUENCE</scope>
    <source>
        <strain evidence="15">BSAS1 3</strain>
    </source>
</reference>
<evidence type="ECO:0000313" key="17">
    <source>
        <dbReference type="Proteomes" id="UP000270190"/>
    </source>
</evidence>
<evidence type="ECO:0000256" key="11">
    <source>
        <dbReference type="ARBA" id="ARBA00031149"/>
    </source>
</evidence>
<keyword evidence="8" id="KW-0408">Iron</keyword>
<feature type="transmembrane region" description="Helical" evidence="13">
    <location>
        <begin position="301"/>
        <end position="320"/>
    </location>
</feature>
<evidence type="ECO:0000313" key="16">
    <source>
        <dbReference type="Proteomes" id="UP000243591"/>
    </source>
</evidence>
<evidence type="ECO:0000256" key="13">
    <source>
        <dbReference type="SAM" id="Phobius"/>
    </source>
</evidence>
<keyword evidence="5" id="KW-1003">Cell membrane</keyword>
<protein>
    <recommendedName>
        <fullName evidence="3">Probable heme-iron transport system permease protein IsdF</fullName>
    </recommendedName>
    <alternativeName>
        <fullName evidence="12">Iron-regulated surface determinant protein F</fullName>
    </alternativeName>
    <alternativeName>
        <fullName evidence="11">Staphylococcal iron-regulated protein G</fullName>
    </alternativeName>
</protein>
<comment type="function">
    <text evidence="10">Part of the binding-protein-dependent transport system for heme-iron. Responsible for the translocation of the substrate across the membrane.</text>
</comment>
<feature type="transmembrane region" description="Helical" evidence="13">
    <location>
        <begin position="116"/>
        <end position="135"/>
    </location>
</feature>
<evidence type="ECO:0000313" key="15">
    <source>
        <dbReference type="EMBL" id="SPP28416.1"/>
    </source>
</evidence>
<feature type="transmembrane region" description="Helical" evidence="13">
    <location>
        <begin position="141"/>
        <end position="166"/>
    </location>
</feature>
<dbReference type="KEGG" id="bths:CNY62_10215"/>
<dbReference type="Proteomes" id="UP000243591">
    <property type="component" value="Chromosome"/>
</dbReference>
<evidence type="ECO:0000256" key="5">
    <source>
        <dbReference type="ARBA" id="ARBA00022475"/>
    </source>
</evidence>
<gene>
    <name evidence="15" type="ORF">BTBSAS_200003</name>
    <name evidence="14" type="ORF">CNY62_10215</name>
</gene>
<keyword evidence="4" id="KW-0813">Transport</keyword>
<dbReference type="EMBL" id="CP023483">
    <property type="protein sequence ID" value="ATF26729.1"/>
    <property type="molecule type" value="Genomic_DNA"/>
</dbReference>
<dbReference type="AlphaFoldDB" id="A0A1D2LFU7"/>
<dbReference type="Proteomes" id="UP000270190">
    <property type="component" value="Unassembled WGS sequence"/>
</dbReference>
<evidence type="ECO:0000256" key="3">
    <source>
        <dbReference type="ARBA" id="ARBA00018524"/>
    </source>
</evidence>
<evidence type="ECO:0000256" key="10">
    <source>
        <dbReference type="ARBA" id="ARBA00025320"/>
    </source>
</evidence>
<dbReference type="PANTHER" id="PTHR30472:SF21">
    <property type="entry name" value="HEME-IRON TRANSPORT SYSTEM PERMEASE PROTEIN ISDF-RELATED"/>
    <property type="match status" value="1"/>
</dbReference>
<evidence type="ECO:0000256" key="4">
    <source>
        <dbReference type="ARBA" id="ARBA00022448"/>
    </source>
</evidence>
<feature type="transmembrane region" description="Helical" evidence="13">
    <location>
        <begin position="272"/>
        <end position="295"/>
    </location>
</feature>
<dbReference type="GO" id="GO:0005886">
    <property type="term" value="C:plasma membrane"/>
    <property type="evidence" value="ECO:0007669"/>
    <property type="project" value="UniProtKB-SubCell"/>
</dbReference>
<dbReference type="Gene3D" id="1.10.3470.10">
    <property type="entry name" value="ABC transporter involved in vitamin B12 uptake, BtuC"/>
    <property type="match status" value="1"/>
</dbReference>
<reference evidence="14 16" key="1">
    <citation type="submission" date="2017-09" db="EMBL/GenBank/DDBJ databases">
        <title>Complete Genome Sequences of Two Strains of the Meat Spoilage Bacterium Brochothrix thermosphacta Isolated from Ground Chicken.</title>
        <authorList>
            <person name="Paoli G.C."/>
            <person name="Wijey C."/>
            <person name="Chen C.-Y."/>
            <person name="Nguyen L."/>
            <person name="Yan X."/>
            <person name="Irwin P.L."/>
        </authorList>
    </citation>
    <scope>NUCLEOTIDE SEQUENCE [LARGE SCALE GENOMIC DNA]</scope>
    <source>
        <strain evidence="14 16">BI</strain>
    </source>
</reference>
<dbReference type="CDD" id="cd06550">
    <property type="entry name" value="TM_ABC_iron-siderophores_like"/>
    <property type="match status" value="1"/>
</dbReference>
<dbReference type="GO" id="GO:0022857">
    <property type="term" value="F:transmembrane transporter activity"/>
    <property type="evidence" value="ECO:0007669"/>
    <property type="project" value="InterPro"/>
</dbReference>
<evidence type="ECO:0000313" key="14">
    <source>
        <dbReference type="EMBL" id="ATF26729.1"/>
    </source>
</evidence>
<evidence type="ECO:0000256" key="1">
    <source>
        <dbReference type="ARBA" id="ARBA00004651"/>
    </source>
</evidence>
<dbReference type="SUPFAM" id="SSF81345">
    <property type="entry name" value="ABC transporter involved in vitamin B12 uptake, BtuC"/>
    <property type="match status" value="1"/>
</dbReference>
<keyword evidence="16" id="KW-1185">Reference proteome</keyword>
<dbReference type="GO" id="GO:0033214">
    <property type="term" value="P:siderophore-iron import into cell"/>
    <property type="evidence" value="ECO:0007669"/>
    <property type="project" value="TreeGrafter"/>
</dbReference>
<organism evidence="14 16">
    <name type="scientific">Brochothrix thermosphacta</name>
    <name type="common">Microbacterium thermosphactum</name>
    <dbReference type="NCBI Taxonomy" id="2756"/>
    <lineage>
        <taxon>Bacteria</taxon>
        <taxon>Bacillati</taxon>
        <taxon>Bacillota</taxon>
        <taxon>Bacilli</taxon>
        <taxon>Bacillales</taxon>
        <taxon>Listeriaceae</taxon>
        <taxon>Brochothrix</taxon>
    </lineage>
</organism>
<dbReference type="PANTHER" id="PTHR30472">
    <property type="entry name" value="FERRIC ENTEROBACTIN TRANSPORT SYSTEM PERMEASE PROTEIN"/>
    <property type="match status" value="1"/>
</dbReference>
<name>A0A1D2LFU7_BROTH</name>
<feature type="transmembrane region" description="Helical" evidence="13">
    <location>
        <begin position="230"/>
        <end position="260"/>
    </location>
</feature>
<dbReference type="InterPro" id="IPR037294">
    <property type="entry name" value="ABC_BtuC-like"/>
</dbReference>
<evidence type="ECO:0000256" key="2">
    <source>
        <dbReference type="ARBA" id="ARBA00007935"/>
    </source>
</evidence>
<dbReference type="InterPro" id="IPR000522">
    <property type="entry name" value="ABC_transptr_permease_BtuC"/>
</dbReference>
<dbReference type="Pfam" id="PF01032">
    <property type="entry name" value="FecCD"/>
    <property type="match status" value="1"/>
</dbReference>
<keyword evidence="6 13" id="KW-0812">Transmembrane</keyword>
<evidence type="ECO:0000256" key="9">
    <source>
        <dbReference type="ARBA" id="ARBA00023136"/>
    </source>
</evidence>
<dbReference type="STRING" id="2756.BFR44_10595"/>
<dbReference type="EMBL" id="OUNC01000013">
    <property type="protein sequence ID" value="SPP28416.1"/>
    <property type="molecule type" value="Genomic_DNA"/>
</dbReference>
<reference evidence="17" key="2">
    <citation type="submission" date="2018-04" db="EMBL/GenBank/DDBJ databases">
        <authorList>
            <person name="Illikoud N."/>
        </authorList>
    </citation>
    <scope>NUCLEOTIDE SEQUENCE [LARGE SCALE GENOMIC DNA]</scope>
</reference>
<dbReference type="RefSeq" id="WP_029092643.1">
    <property type="nucleotide sequence ID" value="NZ_CBCPKC010000012.1"/>
</dbReference>
<feature type="transmembrane region" description="Helical" evidence="13">
    <location>
        <begin position="84"/>
        <end position="104"/>
    </location>
</feature>